<evidence type="ECO:0000313" key="4">
    <source>
        <dbReference type="EMBL" id="KAG6683305.1"/>
    </source>
</evidence>
<dbReference type="Pfam" id="PF23282">
    <property type="entry name" value="WHD_ROQ1"/>
    <property type="match status" value="1"/>
</dbReference>
<gene>
    <name evidence="4" type="ORF">I3842_12G006000</name>
</gene>
<proteinExistence type="predicted"/>
<dbReference type="InterPro" id="IPR003591">
    <property type="entry name" value="Leu-rich_rpt_typical-subtyp"/>
</dbReference>
<comment type="caution">
    <text evidence="4">The sequence shown here is derived from an EMBL/GenBank/DDBJ whole genome shotgun (WGS) entry which is preliminary data.</text>
</comment>
<dbReference type="Proteomes" id="UP000811246">
    <property type="component" value="Chromosome 12"/>
</dbReference>
<dbReference type="Pfam" id="PF01582">
    <property type="entry name" value="TIR"/>
    <property type="match status" value="1"/>
</dbReference>
<dbReference type="InterPro" id="IPR044974">
    <property type="entry name" value="Disease_R_plants"/>
</dbReference>
<sequence>MVFSLPSSSSSSSSTSKWSHHVFLSFRGKDTRNTFTAHLYDALCRRGINTYIDEKDLEKGESISPKLLKIIEESMISIIVLSPNYASSTWCLEELTKILECKETKKQIVLPVFYHVDPSEIRYQRGRFGEALTKHQERFKDNTKVQRWKATLQEVANLAGEHLDNGNESEFIHKIIQWVDSKIVTFTFLNIAEYPVGLESCVKELKTLLGIGRNDITLMIGIYGIGGIGKTTIAKAVYNSIADQFEARCFLENVREISSREDGLVKLQDRLHFELLGDSRSFNVGNVGGINIISLCSKRVLLVLDDVNELVQLKELAGDHNWFGPGSRIIITTRDQHLLTYHKVDSMYEVSRLDDNQASQLFSWHAFKRDKPVESYVELTKCIIGYAKGLPLALIVLGSDLHGRSIQEWKSALEKYERNPNKRIYEILKISYDGLDDKEKDIFLDIACFFKGKHIKYVLEILDHCGFSSTIGITRLKEKCLINIGRFYQNVEMHDLLQEMGKEIVRQESPKKVGKRSRLWFHEDVRHVLEENMGTNKIEGILLDFPGGHDTICLHPEAFMKMKRLRLFINHNAQFFAGPNYLSNELRVLDWPNYPSSFVPSSFHGNKLTVFGMPYSLIKELGDLKPKNLTDMDLSHCKFLTKIPDLSSSPNLKQLNLQCCENLVEVHHSVGFLDKLSVFLVNGCCKLRIFPKRFKLRSLYLLELYDCSSLEDFPEIECEMVFLYGICLEGTSIKELPVSIENLTELKQLDLDDTGIKELPSSIGNLTKLEVLSLNDTCIKELPSSIGNLSELEKLYLNDTVIKELPSSIGNLTKLEALYLNGSSIEELPSSIGNLTQLRYLYARGCKNLVHLPSSIDQLQSLRFFQLDSGSQPINIGNVEEDGMQSPPFVVSTGEYEIASSAKLTPTNSSIFNDGSSSSTNGALLVLSLQFCCLSESNFFTNANYFPTLVELDLTGSDIVIFPQSDRFAVLRHLCLNNCKELEEILPLPLSIEKVEARGCTSLESFAQLSEILFKNNGRDFSFLKIDLYGCHKLLVNMTITSWEERHSKEQNWAYPFKARSMGIIFPGKRIPSWFKYCKEAHDSNSCEIDINRMHYGDDVDEIVFCVVIGFRTGINLEMEKTAVCVRIHDGWHWNMLFIQYIIFDWTDSDHLWMAFCPLTYRKASRFRFECDSELVVFRSVGVHLVKKHEDNSRNHAGVLHEDVGAHFDAFSE</sequence>
<dbReference type="GO" id="GO:0051707">
    <property type="term" value="P:response to other organism"/>
    <property type="evidence" value="ECO:0007669"/>
    <property type="project" value="UniProtKB-ARBA"/>
</dbReference>
<dbReference type="InterPro" id="IPR000157">
    <property type="entry name" value="TIR_dom"/>
</dbReference>
<keyword evidence="1" id="KW-0677">Repeat</keyword>
<evidence type="ECO:0000313" key="5">
    <source>
        <dbReference type="Proteomes" id="UP000811246"/>
    </source>
</evidence>
<dbReference type="GO" id="GO:0043531">
    <property type="term" value="F:ADP binding"/>
    <property type="evidence" value="ECO:0007669"/>
    <property type="project" value="InterPro"/>
</dbReference>
<dbReference type="EMBL" id="CM031836">
    <property type="protein sequence ID" value="KAG6683304.1"/>
    <property type="molecule type" value="Genomic_DNA"/>
</dbReference>
<dbReference type="FunFam" id="3.40.50.10140:FF:000007">
    <property type="entry name" value="Disease resistance protein (TIR-NBS-LRR class)"/>
    <property type="match status" value="1"/>
</dbReference>
<dbReference type="SMART" id="SM00369">
    <property type="entry name" value="LRR_TYP"/>
    <property type="match status" value="4"/>
</dbReference>
<dbReference type="InterPro" id="IPR055414">
    <property type="entry name" value="LRR_R13L4/SHOC2-like"/>
</dbReference>
<name>A0A922DF96_CARIL</name>
<dbReference type="GO" id="GO:0006952">
    <property type="term" value="P:defense response"/>
    <property type="evidence" value="ECO:0007669"/>
    <property type="project" value="InterPro"/>
</dbReference>
<dbReference type="PANTHER" id="PTHR11017">
    <property type="entry name" value="LEUCINE-RICH REPEAT-CONTAINING PROTEIN"/>
    <property type="match status" value="1"/>
</dbReference>
<dbReference type="EMBL" id="CM031836">
    <property type="protein sequence ID" value="KAG6683305.1"/>
    <property type="molecule type" value="Genomic_DNA"/>
</dbReference>
<dbReference type="PROSITE" id="PS50104">
    <property type="entry name" value="TIR"/>
    <property type="match status" value="1"/>
</dbReference>
<dbReference type="AlphaFoldDB" id="A0A922DF96"/>
<feature type="domain" description="TIR" evidence="3">
    <location>
        <begin position="18"/>
        <end position="183"/>
    </location>
</feature>
<protein>
    <recommendedName>
        <fullName evidence="3">TIR domain-containing protein</fullName>
    </recommendedName>
</protein>
<dbReference type="GO" id="GO:0007165">
    <property type="term" value="P:signal transduction"/>
    <property type="evidence" value="ECO:0007669"/>
    <property type="project" value="InterPro"/>
</dbReference>
<organism evidence="4 5">
    <name type="scientific">Carya illinoinensis</name>
    <name type="common">Pecan</name>
    <dbReference type="NCBI Taxonomy" id="32201"/>
    <lineage>
        <taxon>Eukaryota</taxon>
        <taxon>Viridiplantae</taxon>
        <taxon>Streptophyta</taxon>
        <taxon>Embryophyta</taxon>
        <taxon>Tracheophyta</taxon>
        <taxon>Spermatophyta</taxon>
        <taxon>Magnoliopsida</taxon>
        <taxon>eudicotyledons</taxon>
        <taxon>Gunneridae</taxon>
        <taxon>Pentapetalae</taxon>
        <taxon>rosids</taxon>
        <taxon>fabids</taxon>
        <taxon>Fagales</taxon>
        <taxon>Juglandaceae</taxon>
        <taxon>Carya</taxon>
    </lineage>
</organism>
<keyword evidence="2" id="KW-0520">NAD</keyword>
<dbReference type="InterPro" id="IPR058192">
    <property type="entry name" value="WHD_ROQ1-like"/>
</dbReference>
<accession>A0A922DF96</accession>
<dbReference type="Pfam" id="PF00931">
    <property type="entry name" value="NB-ARC"/>
    <property type="match status" value="1"/>
</dbReference>
<dbReference type="SMART" id="SM00255">
    <property type="entry name" value="TIR"/>
    <property type="match status" value="1"/>
</dbReference>
<dbReference type="InterPro" id="IPR002182">
    <property type="entry name" value="NB-ARC"/>
</dbReference>
<evidence type="ECO:0000256" key="2">
    <source>
        <dbReference type="ARBA" id="ARBA00023027"/>
    </source>
</evidence>
<dbReference type="EMBL" id="CM031836">
    <property type="protein sequence ID" value="KAG6683307.1"/>
    <property type="molecule type" value="Genomic_DNA"/>
</dbReference>
<dbReference type="EMBL" id="CM031836">
    <property type="protein sequence ID" value="KAG6683306.1"/>
    <property type="molecule type" value="Genomic_DNA"/>
</dbReference>
<dbReference type="Pfam" id="PF23598">
    <property type="entry name" value="LRR_14"/>
    <property type="match status" value="1"/>
</dbReference>
<reference evidence="4" key="1">
    <citation type="submission" date="2021-01" db="EMBL/GenBank/DDBJ databases">
        <authorList>
            <person name="Lovell J.T."/>
            <person name="Bentley N."/>
            <person name="Bhattarai G."/>
            <person name="Jenkins J.W."/>
            <person name="Sreedasyam A."/>
            <person name="Alarcon Y."/>
            <person name="Bock C."/>
            <person name="Boston L."/>
            <person name="Carlson J."/>
            <person name="Cervantes K."/>
            <person name="Clermont K."/>
            <person name="Krom N."/>
            <person name="Kubenka K."/>
            <person name="Mamidi S."/>
            <person name="Mattison C."/>
            <person name="Monteros M."/>
            <person name="Pisani C."/>
            <person name="Plott C."/>
            <person name="Rajasekar S."/>
            <person name="Rhein H.S."/>
            <person name="Rohla C."/>
            <person name="Song M."/>
            <person name="Hilaire R.S."/>
            <person name="Shu S."/>
            <person name="Wells L."/>
            <person name="Wang X."/>
            <person name="Webber J."/>
            <person name="Heerema R.J."/>
            <person name="Klein P."/>
            <person name="Conner P."/>
            <person name="Grauke L."/>
            <person name="Grimwood J."/>
            <person name="Schmutz J."/>
            <person name="Randall J.J."/>
        </authorList>
    </citation>
    <scope>NUCLEOTIDE SEQUENCE</scope>
    <source>
        <tissue evidence="4">Leaf</tissue>
    </source>
</reference>
<evidence type="ECO:0000259" key="3">
    <source>
        <dbReference type="PROSITE" id="PS50104"/>
    </source>
</evidence>
<dbReference type="PANTHER" id="PTHR11017:SF570">
    <property type="entry name" value="DISEASE RESISTANCE PROTEIN (TIR-NBS CLASS)-RELATED"/>
    <property type="match status" value="1"/>
</dbReference>
<evidence type="ECO:0000256" key="1">
    <source>
        <dbReference type="ARBA" id="ARBA00022737"/>
    </source>
</evidence>